<comment type="caution">
    <text evidence="1">The sequence shown here is derived from an EMBL/GenBank/DDBJ whole genome shotgun (WGS) entry which is preliminary data.</text>
</comment>
<accession>A0ABR4JVU7</accession>
<evidence type="ECO:0000313" key="2">
    <source>
        <dbReference type="Proteomes" id="UP001610446"/>
    </source>
</evidence>
<name>A0ABR4JVU7_9EURO</name>
<evidence type="ECO:0000313" key="1">
    <source>
        <dbReference type="EMBL" id="KAL2844176.1"/>
    </source>
</evidence>
<proteinExistence type="predicted"/>
<dbReference type="Proteomes" id="UP001610446">
    <property type="component" value="Unassembled WGS sequence"/>
</dbReference>
<keyword evidence="2" id="KW-1185">Reference proteome</keyword>
<gene>
    <name evidence="1" type="ORF">BJY01DRAFT_215227</name>
</gene>
<dbReference type="EMBL" id="JBFXLU010000083">
    <property type="protein sequence ID" value="KAL2844176.1"/>
    <property type="molecule type" value="Genomic_DNA"/>
</dbReference>
<protein>
    <submittedName>
        <fullName evidence="1">Uncharacterized protein</fullName>
    </submittedName>
</protein>
<reference evidence="1 2" key="1">
    <citation type="submission" date="2024-07" db="EMBL/GenBank/DDBJ databases">
        <title>Section-level genome sequencing and comparative genomics of Aspergillus sections Usti and Cavernicolus.</title>
        <authorList>
            <consortium name="Lawrence Berkeley National Laboratory"/>
            <person name="Nybo J.L."/>
            <person name="Vesth T.C."/>
            <person name="Theobald S."/>
            <person name="Frisvad J.C."/>
            <person name="Larsen T.O."/>
            <person name="Kjaerboelling I."/>
            <person name="Rothschild-Mancinelli K."/>
            <person name="Lyhne E.K."/>
            <person name="Kogle M.E."/>
            <person name="Barry K."/>
            <person name="Clum A."/>
            <person name="Na H."/>
            <person name="Ledsgaard L."/>
            <person name="Lin J."/>
            <person name="Lipzen A."/>
            <person name="Kuo A."/>
            <person name="Riley R."/>
            <person name="Mondo S."/>
            <person name="Labutti K."/>
            <person name="Haridas S."/>
            <person name="Pangalinan J."/>
            <person name="Salamov A.A."/>
            <person name="Simmons B.A."/>
            <person name="Magnuson J.K."/>
            <person name="Chen J."/>
            <person name="Drula E."/>
            <person name="Henrissat B."/>
            <person name="Wiebenga A."/>
            <person name="Lubbers R.J."/>
            <person name="Gomes A.C."/>
            <person name="Makela M.R."/>
            <person name="Stajich J."/>
            <person name="Grigoriev I.V."/>
            <person name="Mortensen U.H."/>
            <person name="De Vries R.P."/>
            <person name="Baker S.E."/>
            <person name="Andersen M.R."/>
        </authorList>
    </citation>
    <scope>NUCLEOTIDE SEQUENCE [LARGE SCALE GENOMIC DNA]</scope>
    <source>
        <strain evidence="1 2">CBS 123904</strain>
    </source>
</reference>
<sequence>MTLLKLNATRCLSHGRRKSSRNHVLRDVDRFKDKHRGGVPMSCSLPYKDLSISAFAYYSRMEALL</sequence>
<organism evidence="1 2">
    <name type="scientific">Aspergillus pseudoustus</name>
    <dbReference type="NCBI Taxonomy" id="1810923"/>
    <lineage>
        <taxon>Eukaryota</taxon>
        <taxon>Fungi</taxon>
        <taxon>Dikarya</taxon>
        <taxon>Ascomycota</taxon>
        <taxon>Pezizomycotina</taxon>
        <taxon>Eurotiomycetes</taxon>
        <taxon>Eurotiomycetidae</taxon>
        <taxon>Eurotiales</taxon>
        <taxon>Aspergillaceae</taxon>
        <taxon>Aspergillus</taxon>
        <taxon>Aspergillus subgen. Nidulantes</taxon>
    </lineage>
</organism>